<comment type="caution">
    <text evidence="7">The sequence shown here is derived from an EMBL/GenBank/DDBJ whole genome shotgun (WGS) entry which is preliminary data.</text>
</comment>
<name>A0AA41Z240_9HYPH</name>
<dbReference type="EMBL" id="JAMOIM010000004">
    <property type="protein sequence ID" value="MCW6507872.1"/>
    <property type="molecule type" value="Genomic_DNA"/>
</dbReference>
<sequence>MPSYLDLAVIAIVLISALLSMVRGFTREVLAIASWAAAFAAAYLFYPQLLPYLGEYIHKTELAIAAAVAIIFFGTLIIVSVVTVRLSDAILDSKVGPLDRTLGFFFGAARGFALSVIAFMLFNYLAPKAQPEWVLNAKTRPLLQTSGEELVAVLPDNLANSIFKVLQRPKTSGEEAPADDSDPKDLNPNASGAGDAAGQPTAPAPTPRAPNGPAQTDKQKLENLLGKGIPPTQGKKP</sequence>
<evidence type="ECO:0000256" key="6">
    <source>
        <dbReference type="SAM" id="Phobius"/>
    </source>
</evidence>
<dbReference type="InterPro" id="IPR052719">
    <property type="entry name" value="CvpA-like"/>
</dbReference>
<evidence type="ECO:0000313" key="8">
    <source>
        <dbReference type="Proteomes" id="UP001165667"/>
    </source>
</evidence>
<evidence type="ECO:0000256" key="5">
    <source>
        <dbReference type="SAM" id="MobiDB-lite"/>
    </source>
</evidence>
<proteinExistence type="predicted"/>
<evidence type="ECO:0000256" key="1">
    <source>
        <dbReference type="ARBA" id="ARBA00004141"/>
    </source>
</evidence>
<dbReference type="PANTHER" id="PTHR36926:SF1">
    <property type="entry name" value="COLICIN V PRODUCTION PROTEIN"/>
    <property type="match status" value="1"/>
</dbReference>
<keyword evidence="3 6" id="KW-1133">Transmembrane helix</keyword>
<protein>
    <submittedName>
        <fullName evidence="7">CvpA family protein</fullName>
    </submittedName>
</protein>
<evidence type="ECO:0000256" key="2">
    <source>
        <dbReference type="ARBA" id="ARBA00022692"/>
    </source>
</evidence>
<dbReference type="RefSeq" id="WP_282584242.1">
    <property type="nucleotide sequence ID" value="NZ_JAMOIM010000004.1"/>
</dbReference>
<dbReference type="AlphaFoldDB" id="A0AA41Z240"/>
<keyword evidence="4 6" id="KW-0472">Membrane</keyword>
<evidence type="ECO:0000256" key="4">
    <source>
        <dbReference type="ARBA" id="ARBA00023136"/>
    </source>
</evidence>
<evidence type="ECO:0000313" key="7">
    <source>
        <dbReference type="EMBL" id="MCW6507872.1"/>
    </source>
</evidence>
<dbReference type="Proteomes" id="UP001165667">
    <property type="component" value="Unassembled WGS sequence"/>
</dbReference>
<feature type="transmembrane region" description="Helical" evidence="6">
    <location>
        <begin position="62"/>
        <end position="84"/>
    </location>
</feature>
<dbReference type="GO" id="GO:0009403">
    <property type="term" value="P:toxin biosynthetic process"/>
    <property type="evidence" value="ECO:0007669"/>
    <property type="project" value="InterPro"/>
</dbReference>
<accession>A0AA41Z240</accession>
<dbReference type="InterPro" id="IPR003825">
    <property type="entry name" value="Colicin-V_CvpA"/>
</dbReference>
<keyword evidence="8" id="KW-1185">Reference proteome</keyword>
<dbReference type="Pfam" id="PF02674">
    <property type="entry name" value="Colicin_V"/>
    <property type="match status" value="1"/>
</dbReference>
<feature type="transmembrane region" description="Helical" evidence="6">
    <location>
        <begin position="32"/>
        <end position="50"/>
    </location>
</feature>
<feature type="transmembrane region" description="Helical" evidence="6">
    <location>
        <begin position="7"/>
        <end position="26"/>
    </location>
</feature>
<organism evidence="7 8">
    <name type="scientific">Lichenifustis flavocetrariae</name>
    <dbReference type="NCBI Taxonomy" id="2949735"/>
    <lineage>
        <taxon>Bacteria</taxon>
        <taxon>Pseudomonadati</taxon>
        <taxon>Pseudomonadota</taxon>
        <taxon>Alphaproteobacteria</taxon>
        <taxon>Hyphomicrobiales</taxon>
        <taxon>Lichenihabitantaceae</taxon>
        <taxon>Lichenifustis</taxon>
    </lineage>
</organism>
<dbReference type="PANTHER" id="PTHR36926">
    <property type="entry name" value="COLICIN V PRODUCTION PROTEIN"/>
    <property type="match status" value="1"/>
</dbReference>
<gene>
    <name evidence="7" type="ORF">M8523_07550</name>
</gene>
<feature type="region of interest" description="Disordered" evidence="5">
    <location>
        <begin position="169"/>
        <end position="237"/>
    </location>
</feature>
<keyword evidence="2 6" id="KW-0812">Transmembrane</keyword>
<comment type="subcellular location">
    <subcellularLocation>
        <location evidence="1">Membrane</location>
        <topology evidence="1">Multi-pass membrane protein</topology>
    </subcellularLocation>
</comment>
<evidence type="ECO:0000256" key="3">
    <source>
        <dbReference type="ARBA" id="ARBA00022989"/>
    </source>
</evidence>
<feature type="compositionally biased region" description="Low complexity" evidence="5">
    <location>
        <begin position="192"/>
        <end position="201"/>
    </location>
</feature>
<dbReference type="GO" id="GO:0016020">
    <property type="term" value="C:membrane"/>
    <property type="evidence" value="ECO:0007669"/>
    <property type="project" value="UniProtKB-SubCell"/>
</dbReference>
<reference evidence="7" key="1">
    <citation type="submission" date="2022-05" db="EMBL/GenBank/DDBJ databases">
        <authorList>
            <person name="Pankratov T."/>
        </authorList>
    </citation>
    <scope>NUCLEOTIDE SEQUENCE</scope>
    <source>
        <strain evidence="7">BP6-180914</strain>
    </source>
</reference>
<feature type="transmembrane region" description="Helical" evidence="6">
    <location>
        <begin position="104"/>
        <end position="126"/>
    </location>
</feature>